<dbReference type="InterPro" id="IPR006166">
    <property type="entry name" value="ERCC4_domain"/>
</dbReference>
<keyword evidence="4" id="KW-0255">Endonuclease</keyword>
<dbReference type="EMBL" id="JAOPGA020001480">
    <property type="protein sequence ID" value="KAL0488836.1"/>
    <property type="molecule type" value="Genomic_DNA"/>
</dbReference>
<dbReference type="InterPro" id="IPR011335">
    <property type="entry name" value="Restrct_endonuc-II-like"/>
</dbReference>
<dbReference type="GO" id="GO:0003684">
    <property type="term" value="F:damaged DNA binding"/>
    <property type="evidence" value="ECO:0007669"/>
    <property type="project" value="TreeGrafter"/>
</dbReference>
<comment type="caution">
    <text evidence="12">The sequence shown here is derived from an EMBL/GenBank/DDBJ whole genome shotgun (WGS) entry which is preliminary data.</text>
</comment>
<keyword evidence="5" id="KW-0227">DNA damage</keyword>
<dbReference type="Gene3D" id="3.40.50.10130">
    <property type="match status" value="1"/>
</dbReference>
<dbReference type="GO" id="GO:0000110">
    <property type="term" value="C:nucleotide-excision repair factor 1 complex"/>
    <property type="evidence" value="ECO:0007669"/>
    <property type="project" value="TreeGrafter"/>
</dbReference>
<comment type="subcellular location">
    <subcellularLocation>
        <location evidence="1">Nucleus</location>
    </subcellularLocation>
</comment>
<dbReference type="InterPro" id="IPR010994">
    <property type="entry name" value="RuvA_2-like"/>
</dbReference>
<evidence type="ECO:0000256" key="3">
    <source>
        <dbReference type="ARBA" id="ARBA00022722"/>
    </source>
</evidence>
<dbReference type="GO" id="GO:0003697">
    <property type="term" value="F:single-stranded DNA binding"/>
    <property type="evidence" value="ECO:0007669"/>
    <property type="project" value="TreeGrafter"/>
</dbReference>
<dbReference type="Pfam" id="PF02732">
    <property type="entry name" value="ERCC4"/>
    <property type="match status" value="1"/>
</dbReference>
<feature type="compositionally biased region" description="Polar residues" evidence="10">
    <location>
        <begin position="452"/>
        <end position="479"/>
    </location>
</feature>
<evidence type="ECO:0000256" key="6">
    <source>
        <dbReference type="ARBA" id="ARBA00022801"/>
    </source>
</evidence>
<evidence type="ECO:0000256" key="9">
    <source>
        <dbReference type="ARBA" id="ARBA00023242"/>
    </source>
</evidence>
<evidence type="ECO:0000256" key="5">
    <source>
        <dbReference type="ARBA" id="ARBA00022763"/>
    </source>
</evidence>
<dbReference type="GO" id="GO:1901255">
    <property type="term" value="P:nucleotide-excision repair involved in interstrand cross-link repair"/>
    <property type="evidence" value="ECO:0007669"/>
    <property type="project" value="TreeGrafter"/>
</dbReference>
<keyword evidence="7" id="KW-0238">DNA-binding</keyword>
<evidence type="ECO:0000256" key="7">
    <source>
        <dbReference type="ARBA" id="ARBA00023125"/>
    </source>
</evidence>
<evidence type="ECO:0000259" key="11">
    <source>
        <dbReference type="SMART" id="SM00891"/>
    </source>
</evidence>
<dbReference type="GO" id="GO:0000712">
    <property type="term" value="P:resolution of meiotic recombination intermediates"/>
    <property type="evidence" value="ECO:0007669"/>
    <property type="project" value="TreeGrafter"/>
</dbReference>
<evidence type="ECO:0000256" key="1">
    <source>
        <dbReference type="ARBA" id="ARBA00004123"/>
    </source>
</evidence>
<dbReference type="SUPFAM" id="SSF47781">
    <property type="entry name" value="RuvA domain 2-like"/>
    <property type="match status" value="1"/>
</dbReference>
<keyword evidence="13" id="KW-1185">Reference proteome</keyword>
<dbReference type="GO" id="GO:0000724">
    <property type="term" value="P:double-strand break repair via homologous recombination"/>
    <property type="evidence" value="ECO:0007669"/>
    <property type="project" value="TreeGrafter"/>
</dbReference>
<sequence>MNLLPFHNKIIDEFITEDGLMIISTGLGLEKIIASIIAPYCDPHQLVFVLNPEGSSENYLDELLIEKGVTQNLLPKKITNEFSHSDRSEIYLQGGVMFATSRILIVDMLQDRLPMHLISGIIVTHAERLTETCSEAFILRLYRLANQKGFVKAFSEEANDFVRGFAHVESVMKLLFVEKLFLWPRFHTFVGKDLDSRVVECIDVFAKMSPSQKGIENAIIDIIKETLNEIKRCSPGMDLSDFTVENSYHKSFDRIITNQLKPIWNTITRKTKTLIEDLRTMRKLLFYLQRYDCVTFYNFLQTLKLSEGQFGIPKSNWILTDQGDDIFELSKNRVYQLITRQIQTPPKKQKTLTQMATNRQSPNTETVEDLYMVLEENPKWQRLDEILDEINEEITTTNDKSVSGKVLVMCGDDKTTNQVQDYLRVGARSMLLNLVHRLIGAQVRRQNESLEKNTATKTSVRPQSAQYTRGRGSSSTTPKATRGRKRNSSGTTPSPGSKKDKEVRLLSAELNASKKYTQKLLAPLQAVQRLQTSQTSQTSQTPVTASEDNVISHFEIIPHPINNKQMQVIVSSLNDVTTLLDRQRPSFVVLFDHNLSLIRKLEVYKNSNPGSAFRVYLIIYDRESVEFKQYLSVLSREQESFKQLISIKSRLQIPSMESLLTLVKDVNMRLVGEQFVNLENTVVVDMREFRSSLPSLLNLSGMKVIPIQLRVGDYVVTRDLCVERKSTVDLWQSLTGGRLFTQCESMLRHYKHAALLIEFDARQAFTLMEVWEFQSEVSGSHIISKLALLTMHFPRLKIFWTRTASMTAKLFKELKNDAGTTAEPDPAAAQNFGTGEGDDDNDANMQAIEFLKRLPGVDESNVYKIISRVATLYDLSQLSLPQLTSIIGEASAKKLYTFLNESNNLG</sequence>
<feature type="domain" description="ERCC4" evidence="11">
    <location>
        <begin position="681"/>
        <end position="761"/>
    </location>
</feature>
<dbReference type="Gene3D" id="1.10.150.20">
    <property type="entry name" value="5' to 3' exonuclease, C-terminal subdomain"/>
    <property type="match status" value="1"/>
</dbReference>
<evidence type="ECO:0000313" key="12">
    <source>
        <dbReference type="EMBL" id="KAL0488836.1"/>
    </source>
</evidence>
<name>A0AAW2ZI67_9EUKA</name>
<gene>
    <name evidence="12" type="ORF">AKO1_013103</name>
</gene>
<evidence type="ECO:0000256" key="2">
    <source>
        <dbReference type="ARBA" id="ARBA00010015"/>
    </source>
</evidence>
<feature type="region of interest" description="Disordered" evidence="10">
    <location>
        <begin position="448"/>
        <end position="502"/>
    </location>
</feature>
<keyword evidence="6" id="KW-0378">Hydrolase</keyword>
<dbReference type="Proteomes" id="UP001431209">
    <property type="component" value="Unassembled WGS sequence"/>
</dbReference>
<feature type="region of interest" description="Disordered" evidence="10">
    <location>
        <begin position="819"/>
        <end position="839"/>
    </location>
</feature>
<dbReference type="CDD" id="cd20078">
    <property type="entry name" value="XPF_nuclease_XPF_euk"/>
    <property type="match status" value="1"/>
</dbReference>
<dbReference type="InterPro" id="IPR047520">
    <property type="entry name" value="XPF_nuclease"/>
</dbReference>
<dbReference type="PANTHER" id="PTHR10150">
    <property type="entry name" value="DNA REPAIR ENDONUCLEASE XPF"/>
    <property type="match status" value="1"/>
</dbReference>
<dbReference type="AlphaFoldDB" id="A0AAW2ZI67"/>
<evidence type="ECO:0000256" key="8">
    <source>
        <dbReference type="ARBA" id="ARBA00023204"/>
    </source>
</evidence>
<dbReference type="FunFam" id="3.40.50.10130:FF:000002">
    <property type="entry name" value="DNA repair endonuclease XPF"/>
    <property type="match status" value="1"/>
</dbReference>
<dbReference type="SMART" id="SM00891">
    <property type="entry name" value="ERCC4"/>
    <property type="match status" value="1"/>
</dbReference>
<reference evidence="12 13" key="1">
    <citation type="submission" date="2024-03" db="EMBL/GenBank/DDBJ databases">
        <title>The Acrasis kona genome and developmental transcriptomes reveal deep origins of eukaryotic multicellular pathways.</title>
        <authorList>
            <person name="Sheikh S."/>
            <person name="Fu C.-J."/>
            <person name="Brown M.W."/>
            <person name="Baldauf S.L."/>
        </authorList>
    </citation>
    <scope>NUCLEOTIDE SEQUENCE [LARGE SCALE GENOMIC DNA]</scope>
    <source>
        <strain evidence="12 13">ATCC MYA-3509</strain>
    </source>
</reference>
<comment type="similarity">
    <text evidence="2">Belongs to the XPF family.</text>
</comment>
<evidence type="ECO:0000256" key="10">
    <source>
        <dbReference type="SAM" id="MobiDB-lite"/>
    </source>
</evidence>
<dbReference type="SUPFAM" id="SSF52980">
    <property type="entry name" value="Restriction endonuclease-like"/>
    <property type="match status" value="1"/>
</dbReference>
<evidence type="ECO:0000256" key="4">
    <source>
        <dbReference type="ARBA" id="ARBA00022759"/>
    </source>
</evidence>
<dbReference type="GO" id="GO:0000014">
    <property type="term" value="F:single-stranded DNA endodeoxyribonuclease activity"/>
    <property type="evidence" value="ECO:0007669"/>
    <property type="project" value="TreeGrafter"/>
</dbReference>
<evidence type="ECO:0000313" key="13">
    <source>
        <dbReference type="Proteomes" id="UP001431209"/>
    </source>
</evidence>
<accession>A0AAW2ZI67</accession>
<organism evidence="12 13">
    <name type="scientific">Acrasis kona</name>
    <dbReference type="NCBI Taxonomy" id="1008807"/>
    <lineage>
        <taxon>Eukaryota</taxon>
        <taxon>Discoba</taxon>
        <taxon>Heterolobosea</taxon>
        <taxon>Tetramitia</taxon>
        <taxon>Eutetramitia</taxon>
        <taxon>Acrasidae</taxon>
        <taxon>Acrasis</taxon>
    </lineage>
</organism>
<keyword evidence="9" id="KW-0539">Nucleus</keyword>
<dbReference type="PANTHER" id="PTHR10150:SF0">
    <property type="entry name" value="DNA REPAIR ENDONUCLEASE XPF"/>
    <property type="match status" value="1"/>
</dbReference>
<keyword evidence="8" id="KW-0234">DNA repair</keyword>
<proteinExistence type="inferred from homology"/>
<keyword evidence="3" id="KW-0540">Nuclease</keyword>
<protein>
    <submittedName>
        <fullName evidence="12">DNA excision repair protein ERCC</fullName>
    </submittedName>
</protein>